<evidence type="ECO:0000313" key="4">
    <source>
        <dbReference type="Proteomes" id="UP001303046"/>
    </source>
</evidence>
<reference evidence="3 4" key="1">
    <citation type="submission" date="2023-08" db="EMBL/GenBank/DDBJ databases">
        <title>A Necator americanus chromosomal reference genome.</title>
        <authorList>
            <person name="Ilik V."/>
            <person name="Petrzelkova K.J."/>
            <person name="Pardy F."/>
            <person name="Fuh T."/>
            <person name="Niatou-Singa F.S."/>
            <person name="Gouil Q."/>
            <person name="Baker L."/>
            <person name="Ritchie M.E."/>
            <person name="Jex A.R."/>
            <person name="Gazzola D."/>
            <person name="Li H."/>
            <person name="Toshio Fujiwara R."/>
            <person name="Zhan B."/>
            <person name="Aroian R.V."/>
            <person name="Pafco B."/>
            <person name="Schwarz E.M."/>
        </authorList>
    </citation>
    <scope>NUCLEOTIDE SEQUENCE [LARGE SCALE GENOMIC DNA]</scope>
    <source>
        <strain evidence="3 4">Aroian</strain>
        <tissue evidence="3">Whole animal</tissue>
    </source>
</reference>
<keyword evidence="4" id="KW-1185">Reference proteome</keyword>
<keyword evidence="1" id="KW-1133">Transmembrane helix</keyword>
<organism evidence="3 4">
    <name type="scientific">Necator americanus</name>
    <name type="common">Human hookworm</name>
    <dbReference type="NCBI Taxonomy" id="51031"/>
    <lineage>
        <taxon>Eukaryota</taxon>
        <taxon>Metazoa</taxon>
        <taxon>Ecdysozoa</taxon>
        <taxon>Nematoda</taxon>
        <taxon>Chromadorea</taxon>
        <taxon>Rhabditida</taxon>
        <taxon>Rhabditina</taxon>
        <taxon>Rhabditomorpha</taxon>
        <taxon>Strongyloidea</taxon>
        <taxon>Ancylostomatidae</taxon>
        <taxon>Bunostominae</taxon>
        <taxon>Necator</taxon>
    </lineage>
</organism>
<sequence>MVGRWALFFVIAQTVKEIRSQNEMQCYRGTGNQRTKEEVFGVNYCGIRQIYNFSECTSSSAIEFTSGNMQDPLDLCDVVEYSSIYISTCFCVTPLCNTKAHMQNLIENWRTTETQRERLPRDPGGLQGEVITNQTLRTEVLDCLAQNVALLDNSDGEGGGNSESSNSSFLTIFIIIIIVILVLCCLGLPIAYNIREKKRKEYLAQTWDQRVKEAGEQASKTSSSGSAVKK</sequence>
<evidence type="ECO:0000256" key="1">
    <source>
        <dbReference type="SAM" id="Phobius"/>
    </source>
</evidence>
<proteinExistence type="predicted"/>
<feature type="signal peptide" evidence="2">
    <location>
        <begin position="1"/>
        <end position="20"/>
    </location>
</feature>
<evidence type="ECO:0000256" key="2">
    <source>
        <dbReference type="SAM" id="SignalP"/>
    </source>
</evidence>
<dbReference type="EMBL" id="JAVFWL010000004">
    <property type="protein sequence ID" value="KAK6746665.1"/>
    <property type="molecule type" value="Genomic_DNA"/>
</dbReference>
<name>A0ABR1D8X3_NECAM</name>
<gene>
    <name evidence="3" type="primary">Necator_chrIV.g13417</name>
    <name evidence="3" type="ORF">RB195_000126</name>
</gene>
<keyword evidence="1" id="KW-0472">Membrane</keyword>
<feature type="transmembrane region" description="Helical" evidence="1">
    <location>
        <begin position="169"/>
        <end position="192"/>
    </location>
</feature>
<dbReference type="Proteomes" id="UP001303046">
    <property type="component" value="Unassembled WGS sequence"/>
</dbReference>
<protein>
    <submittedName>
        <fullName evidence="3">Uncharacterized protein</fullName>
    </submittedName>
</protein>
<accession>A0ABR1D8X3</accession>
<comment type="caution">
    <text evidence="3">The sequence shown here is derived from an EMBL/GenBank/DDBJ whole genome shotgun (WGS) entry which is preliminary data.</text>
</comment>
<evidence type="ECO:0000313" key="3">
    <source>
        <dbReference type="EMBL" id="KAK6746665.1"/>
    </source>
</evidence>
<keyword evidence="1" id="KW-0812">Transmembrane</keyword>
<keyword evidence="2" id="KW-0732">Signal</keyword>
<feature type="chain" id="PRO_5046147012" evidence="2">
    <location>
        <begin position="21"/>
        <end position="230"/>
    </location>
</feature>